<reference evidence="1 2" key="1">
    <citation type="submission" date="2021-06" db="EMBL/GenBank/DDBJ databases">
        <authorList>
            <person name="Palmer J.M."/>
        </authorList>
    </citation>
    <scope>NUCLEOTIDE SEQUENCE [LARGE SCALE GENOMIC DNA]</scope>
    <source>
        <strain evidence="1 2">AS_MEX2019</strain>
        <tissue evidence="1">Muscle</tissue>
    </source>
</reference>
<gene>
    <name evidence="1" type="ORF">AMECASPLE_014564</name>
</gene>
<keyword evidence="2" id="KW-1185">Reference proteome</keyword>
<dbReference type="EMBL" id="JAHRIP010029208">
    <property type="protein sequence ID" value="MEQ2291572.1"/>
    <property type="molecule type" value="Genomic_DNA"/>
</dbReference>
<accession>A0ABV0YD32</accession>
<organism evidence="1 2">
    <name type="scientific">Ameca splendens</name>
    <dbReference type="NCBI Taxonomy" id="208324"/>
    <lineage>
        <taxon>Eukaryota</taxon>
        <taxon>Metazoa</taxon>
        <taxon>Chordata</taxon>
        <taxon>Craniata</taxon>
        <taxon>Vertebrata</taxon>
        <taxon>Euteleostomi</taxon>
        <taxon>Actinopterygii</taxon>
        <taxon>Neopterygii</taxon>
        <taxon>Teleostei</taxon>
        <taxon>Neoteleostei</taxon>
        <taxon>Acanthomorphata</taxon>
        <taxon>Ovalentaria</taxon>
        <taxon>Atherinomorphae</taxon>
        <taxon>Cyprinodontiformes</taxon>
        <taxon>Goodeidae</taxon>
        <taxon>Ameca</taxon>
    </lineage>
</organism>
<name>A0ABV0YD32_9TELE</name>
<protein>
    <recommendedName>
        <fullName evidence="3">Reverse transcriptase domain-containing protein</fullName>
    </recommendedName>
</protein>
<evidence type="ECO:0000313" key="1">
    <source>
        <dbReference type="EMBL" id="MEQ2291572.1"/>
    </source>
</evidence>
<dbReference type="Proteomes" id="UP001469553">
    <property type="component" value="Unassembled WGS sequence"/>
</dbReference>
<evidence type="ECO:0000313" key="2">
    <source>
        <dbReference type="Proteomes" id="UP001469553"/>
    </source>
</evidence>
<proteinExistence type="predicted"/>
<comment type="caution">
    <text evidence="1">The sequence shown here is derived from an EMBL/GenBank/DDBJ whole genome shotgun (WGS) entry which is preliminary data.</text>
</comment>
<sequence length="100" mass="11850">MSDGQRSGRPRWQSQFLRKKPDECVSNKLSSQTFESWKGSVTFILALEQRTRSLTQMKQLMGSWKFGCRVHVCFMDREKAYDPDTQGILWELLWVYDVPR</sequence>
<evidence type="ECO:0008006" key="3">
    <source>
        <dbReference type="Google" id="ProtNLM"/>
    </source>
</evidence>